<evidence type="ECO:0000313" key="4">
    <source>
        <dbReference type="Proteomes" id="UP000280197"/>
    </source>
</evidence>
<dbReference type="PRINTS" id="PR00040">
    <property type="entry name" value="HTHMERR"/>
</dbReference>
<dbReference type="PROSITE" id="PS50937">
    <property type="entry name" value="HTH_MERR_2"/>
    <property type="match status" value="1"/>
</dbReference>
<proteinExistence type="predicted"/>
<dbReference type="GO" id="GO:0003700">
    <property type="term" value="F:DNA-binding transcription factor activity"/>
    <property type="evidence" value="ECO:0007669"/>
    <property type="project" value="InterPro"/>
</dbReference>
<dbReference type="SMART" id="SM00422">
    <property type="entry name" value="HTH_MERR"/>
    <property type="match status" value="1"/>
</dbReference>
<accession>A0A3S9HUF0</accession>
<evidence type="ECO:0000256" key="1">
    <source>
        <dbReference type="ARBA" id="ARBA00023125"/>
    </source>
</evidence>
<name>A0A3S9HUF0_9ACTN</name>
<dbReference type="PANTHER" id="PTHR30204:SF93">
    <property type="entry name" value="HTH MERR-TYPE DOMAIN-CONTAINING PROTEIN"/>
    <property type="match status" value="1"/>
</dbReference>
<keyword evidence="1" id="KW-0238">DNA-binding</keyword>
<dbReference type="InterPro" id="IPR009061">
    <property type="entry name" value="DNA-bd_dom_put_sf"/>
</dbReference>
<dbReference type="SUPFAM" id="SSF46955">
    <property type="entry name" value="Putative DNA-binding domain"/>
    <property type="match status" value="1"/>
</dbReference>
<reference evidence="3 4" key="1">
    <citation type="submission" date="2018-12" db="EMBL/GenBank/DDBJ databases">
        <authorList>
            <person name="Li K."/>
        </authorList>
    </citation>
    <scope>NUCLEOTIDE SEQUENCE [LARGE SCALE GENOMIC DNA]</scope>
    <source>
        <strain evidence="4">CR22</strain>
    </source>
</reference>
<dbReference type="RefSeq" id="WP_126270129.1">
    <property type="nucleotide sequence ID" value="NZ_CP034463.1"/>
</dbReference>
<gene>
    <name evidence="3" type="ORF">EJC51_06370</name>
</gene>
<dbReference type="AlphaFoldDB" id="A0A3S9HUF0"/>
<sequence length="264" mass="30130">MLTIGELASYVGVTVRAVRHYHAKGLLPEPERDHSGYRRYGAGAVVELVKIRTLAEAGVPLARVRELLHADEEEFAAAVAEIDKRLRTEIRERQRHRERIARLAAGDSLALPQEVVEFLDRLRALGVDERIVQVERDGWIPLAARSPERVPEWMERKREQIADPQIIDFYLTLGKALDRTDDDPRLVELADKLAAYITQMANEQGEFYVDDTGIEPPFAELLDRHVFDTLPPTRRLIELLTKRGWTGWTKLERVNPTQDAAGTR</sequence>
<dbReference type="KEGG" id="saqu:EJC51_06370"/>
<keyword evidence="4" id="KW-1185">Reference proteome</keyword>
<organism evidence="3 4">
    <name type="scientific">Streptomyces aquilus</name>
    <dbReference type="NCBI Taxonomy" id="2548456"/>
    <lineage>
        <taxon>Bacteria</taxon>
        <taxon>Bacillati</taxon>
        <taxon>Actinomycetota</taxon>
        <taxon>Actinomycetes</taxon>
        <taxon>Kitasatosporales</taxon>
        <taxon>Streptomycetaceae</taxon>
        <taxon>Streptomyces</taxon>
    </lineage>
</organism>
<dbReference type="EMBL" id="CP034463">
    <property type="protein sequence ID" value="AZP15758.1"/>
    <property type="molecule type" value="Genomic_DNA"/>
</dbReference>
<dbReference type="CDD" id="cd00592">
    <property type="entry name" value="HTH_MerR-like"/>
    <property type="match status" value="1"/>
</dbReference>
<dbReference type="PANTHER" id="PTHR30204">
    <property type="entry name" value="REDOX-CYCLING DRUG-SENSING TRANSCRIPTIONAL ACTIVATOR SOXR"/>
    <property type="match status" value="1"/>
</dbReference>
<dbReference type="InterPro" id="IPR047057">
    <property type="entry name" value="MerR_fam"/>
</dbReference>
<dbReference type="Proteomes" id="UP000280197">
    <property type="component" value="Chromosome"/>
</dbReference>
<dbReference type="InterPro" id="IPR000551">
    <property type="entry name" value="MerR-type_HTH_dom"/>
</dbReference>
<dbReference type="Gene3D" id="1.10.1660.10">
    <property type="match status" value="1"/>
</dbReference>
<protein>
    <submittedName>
        <fullName evidence="3">MerR family transcriptional regulator</fullName>
    </submittedName>
</protein>
<evidence type="ECO:0000313" key="3">
    <source>
        <dbReference type="EMBL" id="AZP15758.1"/>
    </source>
</evidence>
<feature type="domain" description="HTH merR-type" evidence="2">
    <location>
        <begin position="1"/>
        <end position="70"/>
    </location>
</feature>
<dbReference type="GO" id="GO:0003677">
    <property type="term" value="F:DNA binding"/>
    <property type="evidence" value="ECO:0007669"/>
    <property type="project" value="UniProtKB-KW"/>
</dbReference>
<dbReference type="Pfam" id="PF00376">
    <property type="entry name" value="MerR"/>
    <property type="match status" value="1"/>
</dbReference>
<evidence type="ECO:0000259" key="2">
    <source>
        <dbReference type="PROSITE" id="PS50937"/>
    </source>
</evidence>